<protein>
    <submittedName>
        <fullName evidence="9">ABC transporter permease YtrF</fullName>
    </submittedName>
</protein>
<gene>
    <name evidence="9" type="primary">ytrF</name>
    <name evidence="9" type="ORF">Mal52_45800</name>
</gene>
<organism evidence="9 10">
    <name type="scientific">Symmachiella dynata</name>
    <dbReference type="NCBI Taxonomy" id="2527995"/>
    <lineage>
        <taxon>Bacteria</taxon>
        <taxon>Pseudomonadati</taxon>
        <taxon>Planctomycetota</taxon>
        <taxon>Planctomycetia</taxon>
        <taxon>Planctomycetales</taxon>
        <taxon>Planctomycetaceae</taxon>
        <taxon>Symmachiella</taxon>
    </lineage>
</organism>
<dbReference type="Proteomes" id="UP000319383">
    <property type="component" value="Chromosome"/>
</dbReference>
<dbReference type="RefSeq" id="WP_145378607.1">
    <property type="nucleotide sequence ID" value="NZ_CP036276.1"/>
</dbReference>
<reference evidence="9 10" key="1">
    <citation type="submission" date="2019-02" db="EMBL/GenBank/DDBJ databases">
        <title>Deep-cultivation of Planctomycetes and their phenomic and genomic characterization uncovers novel biology.</title>
        <authorList>
            <person name="Wiegand S."/>
            <person name="Jogler M."/>
            <person name="Boedeker C."/>
            <person name="Pinto D."/>
            <person name="Vollmers J."/>
            <person name="Rivas-Marin E."/>
            <person name="Kohn T."/>
            <person name="Peeters S.H."/>
            <person name="Heuer A."/>
            <person name="Rast P."/>
            <person name="Oberbeckmann S."/>
            <person name="Bunk B."/>
            <person name="Jeske O."/>
            <person name="Meyerdierks A."/>
            <person name="Storesund J.E."/>
            <person name="Kallscheuer N."/>
            <person name="Luecker S."/>
            <person name="Lage O.M."/>
            <person name="Pohl T."/>
            <person name="Merkel B.J."/>
            <person name="Hornburger P."/>
            <person name="Mueller R.-W."/>
            <person name="Bruemmer F."/>
            <person name="Labrenz M."/>
            <person name="Spormann A.M."/>
            <person name="Op den Camp H."/>
            <person name="Overmann J."/>
            <person name="Amann R."/>
            <person name="Jetten M.S.M."/>
            <person name="Mascher T."/>
            <person name="Medema M.H."/>
            <person name="Devos D.P."/>
            <person name="Kaster A.-K."/>
            <person name="Ovreas L."/>
            <person name="Rohde M."/>
            <person name="Galperin M.Y."/>
            <person name="Jogler C."/>
        </authorList>
    </citation>
    <scope>NUCLEOTIDE SEQUENCE [LARGE SCALE GENOMIC DNA]</scope>
    <source>
        <strain evidence="9 10">Mal52</strain>
    </source>
</reference>
<keyword evidence="4 7" id="KW-1133">Transmembrane helix</keyword>
<feature type="transmembrane region" description="Helical" evidence="7">
    <location>
        <begin position="255"/>
        <end position="279"/>
    </location>
</feature>
<feature type="transmembrane region" description="Helical" evidence="7">
    <location>
        <begin position="300"/>
        <end position="327"/>
    </location>
</feature>
<dbReference type="GO" id="GO:0022857">
    <property type="term" value="F:transmembrane transporter activity"/>
    <property type="evidence" value="ECO:0007669"/>
    <property type="project" value="TreeGrafter"/>
</dbReference>
<evidence type="ECO:0000313" key="9">
    <source>
        <dbReference type="EMBL" id="QDU46083.1"/>
    </source>
</evidence>
<keyword evidence="10" id="KW-1185">Reference proteome</keyword>
<evidence type="ECO:0000256" key="6">
    <source>
        <dbReference type="ARBA" id="ARBA00038076"/>
    </source>
</evidence>
<dbReference type="InterPro" id="IPR050250">
    <property type="entry name" value="Macrolide_Exporter_MacB"/>
</dbReference>
<accession>A0A517ZUC6</accession>
<dbReference type="PANTHER" id="PTHR30572">
    <property type="entry name" value="MEMBRANE COMPONENT OF TRANSPORTER-RELATED"/>
    <property type="match status" value="1"/>
</dbReference>
<dbReference type="GO" id="GO:0005886">
    <property type="term" value="C:plasma membrane"/>
    <property type="evidence" value="ECO:0007669"/>
    <property type="project" value="UniProtKB-SubCell"/>
</dbReference>
<evidence type="ECO:0000256" key="7">
    <source>
        <dbReference type="SAM" id="Phobius"/>
    </source>
</evidence>
<evidence type="ECO:0000256" key="2">
    <source>
        <dbReference type="ARBA" id="ARBA00022475"/>
    </source>
</evidence>
<name>A0A517ZUC6_9PLAN</name>
<dbReference type="Pfam" id="PF02687">
    <property type="entry name" value="FtsX"/>
    <property type="match status" value="1"/>
</dbReference>
<keyword evidence="2" id="KW-1003">Cell membrane</keyword>
<feature type="domain" description="ABC3 transporter permease C-terminal" evidence="8">
    <location>
        <begin position="262"/>
        <end position="375"/>
    </location>
</feature>
<evidence type="ECO:0000313" key="10">
    <source>
        <dbReference type="Proteomes" id="UP000319383"/>
    </source>
</evidence>
<evidence type="ECO:0000259" key="8">
    <source>
        <dbReference type="Pfam" id="PF02687"/>
    </source>
</evidence>
<feature type="transmembrane region" description="Helical" evidence="7">
    <location>
        <begin position="20"/>
        <end position="39"/>
    </location>
</feature>
<dbReference type="InterPro" id="IPR003838">
    <property type="entry name" value="ABC3_permease_C"/>
</dbReference>
<dbReference type="PANTHER" id="PTHR30572:SF4">
    <property type="entry name" value="ABC TRANSPORTER PERMEASE YTRF"/>
    <property type="match status" value="1"/>
</dbReference>
<dbReference type="AlphaFoldDB" id="A0A517ZUC6"/>
<evidence type="ECO:0000256" key="5">
    <source>
        <dbReference type="ARBA" id="ARBA00023136"/>
    </source>
</evidence>
<dbReference type="EMBL" id="CP036276">
    <property type="protein sequence ID" value="QDU46083.1"/>
    <property type="molecule type" value="Genomic_DNA"/>
</dbReference>
<keyword evidence="5 7" id="KW-0472">Membrane</keyword>
<proteinExistence type="inferred from homology"/>
<dbReference type="KEGG" id="sdyn:Mal52_45800"/>
<keyword evidence="3 7" id="KW-0812">Transmembrane</keyword>
<comment type="similarity">
    <text evidence="6">Belongs to the ABC-4 integral membrane protein family.</text>
</comment>
<evidence type="ECO:0000256" key="4">
    <source>
        <dbReference type="ARBA" id="ARBA00022989"/>
    </source>
</evidence>
<sequence>MIGTMRLIFNEIRYRKFNFLLSLGAVAAATAIFVAFHTITTAQERETRRVTRDLGFNLRVIPRETDMDRFYATGYSDLTMDEQAVHRLVEYPGLSYNHLVATLQRHFELSGVPVLLTGISNEYAPPGQKKKPMIFTVPPGKVYVGYEVAQRLKIKNGETLDIGGQSFVVERTLSETGTSEDVRVSANLSDVQDILGEPGRINEIQAIDCLCMTPDEDPLGILRSELDEAFPDAKVIMLKSMAEARARQRQSAEKFFAYLTPVILIGCALCVGALAMMNVNDRRQEVGLYRALGRSSTRIMTLFIGKAIVIGLCGAAAGFFLGGALALNLGPKIFPVTAAAIKWPWPLLNASLVAATGFTVIASFLPAAAAASQDPAVALRDT</sequence>
<comment type="subcellular location">
    <subcellularLocation>
        <location evidence="1">Cell membrane</location>
        <topology evidence="1">Multi-pass membrane protein</topology>
    </subcellularLocation>
</comment>
<evidence type="ECO:0000256" key="1">
    <source>
        <dbReference type="ARBA" id="ARBA00004651"/>
    </source>
</evidence>
<evidence type="ECO:0000256" key="3">
    <source>
        <dbReference type="ARBA" id="ARBA00022692"/>
    </source>
</evidence>
<feature type="transmembrane region" description="Helical" evidence="7">
    <location>
        <begin position="347"/>
        <end position="371"/>
    </location>
</feature>